<evidence type="ECO:0000259" key="1">
    <source>
        <dbReference type="Pfam" id="PF06114"/>
    </source>
</evidence>
<dbReference type="PANTHER" id="PTHR43236">
    <property type="entry name" value="ANTITOXIN HIGA1"/>
    <property type="match status" value="1"/>
</dbReference>
<organism evidence="2 3">
    <name type="scientific">Corynebacterium glucuronolyticum</name>
    <dbReference type="NCBI Taxonomy" id="39791"/>
    <lineage>
        <taxon>Bacteria</taxon>
        <taxon>Bacillati</taxon>
        <taxon>Actinomycetota</taxon>
        <taxon>Actinomycetes</taxon>
        <taxon>Mycobacteriales</taxon>
        <taxon>Corynebacteriaceae</taxon>
        <taxon>Corynebacterium</taxon>
    </lineage>
</organism>
<gene>
    <name evidence="2" type="ORF">I6J21_00325</name>
</gene>
<evidence type="ECO:0000313" key="2">
    <source>
        <dbReference type="EMBL" id="QRP70667.1"/>
    </source>
</evidence>
<protein>
    <submittedName>
        <fullName evidence="2">ImmA/IrrE family metallo-endopeptidase</fullName>
    </submittedName>
</protein>
<proteinExistence type="predicted"/>
<dbReference type="Gene3D" id="1.10.10.2910">
    <property type="match status" value="1"/>
</dbReference>
<reference evidence="2" key="1">
    <citation type="submission" date="2021-02" db="EMBL/GenBank/DDBJ databases">
        <title>FDA dAtabase for Regulatory Grade micrObial Sequences (FDA-ARGOS): Supporting development and validation of Infectious Disease Dx tests.</title>
        <authorList>
            <person name="Sproer C."/>
            <person name="Gronow S."/>
            <person name="Severitt S."/>
            <person name="Schroder I."/>
            <person name="Tallon L."/>
            <person name="Sadzewicz L."/>
            <person name="Zhao X."/>
            <person name="Boylan J."/>
            <person name="Ott S."/>
            <person name="Bowen H."/>
            <person name="Vavikolanu K."/>
            <person name="Mehta A."/>
            <person name="Aluvathingal J."/>
            <person name="Nadendla S."/>
            <person name="Lowell S."/>
            <person name="Myers T."/>
            <person name="Yan Y."/>
            <person name="Sichtig H."/>
        </authorList>
    </citation>
    <scope>NUCLEOTIDE SEQUENCE</scope>
    <source>
        <strain evidence="2">FDAARGOS_1191</strain>
    </source>
</reference>
<dbReference type="InterPro" id="IPR052345">
    <property type="entry name" value="Rad_response_metalloprotease"/>
</dbReference>
<dbReference type="PANTHER" id="PTHR43236:SF2">
    <property type="entry name" value="BLL0069 PROTEIN"/>
    <property type="match status" value="1"/>
</dbReference>
<dbReference type="Pfam" id="PF06114">
    <property type="entry name" value="Peptidase_M78"/>
    <property type="match status" value="1"/>
</dbReference>
<name>A0AAX1L8B9_9CORY</name>
<sequence length="382" mass="42884">MAPVRVPISQEVLQWAISRTRQTPEELSTQTDFKQIHDWVEGKKQPTLNQAKSLAKKAGLPFGVLLLPEPIDISPDLPDFRTEKNTRLRDTSKELEKQIFLSQRSLNWYVDNAARYGAPRPELLRSAILTQSPETVADRTRDIIGWFPATPTGGRTHLTILAEHIEEHGILVMKGSTVGNNNHSRLDRDEFRGFTLIRDGYALIFINTAEAPSANLFSLAHELGHVVLGKHGVSSDEEHNRIERWCNKFAAALLLPKESLTDSRIVEPIDLEYLRDKSRQLGPSVEAIAWRMVTLNLLNSDTAHALVHQWKKLTIQGESERKSSGGPRPEIMARARLGSNFLSAISEAYSDGSLTYRDASRLIGYKKVSTLEAILDIRPVMS</sequence>
<feature type="domain" description="IrrE N-terminal-like" evidence="1">
    <location>
        <begin position="166"/>
        <end position="263"/>
    </location>
</feature>
<accession>A0AAX1L8B9</accession>
<dbReference type="EMBL" id="CP069534">
    <property type="protein sequence ID" value="QRP70667.1"/>
    <property type="molecule type" value="Genomic_DNA"/>
</dbReference>
<dbReference type="InterPro" id="IPR010359">
    <property type="entry name" value="IrrE_HExxH"/>
</dbReference>
<evidence type="ECO:0000313" key="3">
    <source>
        <dbReference type="Proteomes" id="UP000617681"/>
    </source>
</evidence>
<dbReference type="Proteomes" id="UP000617681">
    <property type="component" value="Chromosome"/>
</dbReference>
<dbReference type="RefSeq" id="WP_005391503.1">
    <property type="nucleotide sequence ID" value="NZ_CP069485.1"/>
</dbReference>
<dbReference type="AlphaFoldDB" id="A0AAX1L8B9"/>